<dbReference type="SUPFAM" id="SSF160719">
    <property type="entry name" value="gpW/gp25-like"/>
    <property type="match status" value="1"/>
</dbReference>
<dbReference type="InterPro" id="IPR007048">
    <property type="entry name" value="IraD/Gp25-like"/>
</dbReference>
<evidence type="ECO:0000313" key="3">
    <source>
        <dbReference type="Proteomes" id="UP001595818"/>
    </source>
</evidence>
<dbReference type="EMBL" id="JBHSJJ010000014">
    <property type="protein sequence ID" value="MFC4873926.1"/>
    <property type="molecule type" value="Genomic_DNA"/>
</dbReference>
<keyword evidence="3" id="KW-1185">Reference proteome</keyword>
<gene>
    <name evidence="2" type="ORF">ACFPFU_19635</name>
</gene>
<dbReference type="Gene3D" id="3.10.450.40">
    <property type="match status" value="1"/>
</dbReference>
<proteinExistence type="predicted"/>
<reference evidence="3" key="1">
    <citation type="journal article" date="2019" name="Int. J. Syst. Evol. Microbiol.">
        <title>The Global Catalogue of Microorganisms (GCM) 10K type strain sequencing project: providing services to taxonomists for standard genome sequencing and annotation.</title>
        <authorList>
            <consortium name="The Broad Institute Genomics Platform"/>
            <consortium name="The Broad Institute Genome Sequencing Center for Infectious Disease"/>
            <person name="Wu L."/>
            <person name="Ma J."/>
        </authorList>
    </citation>
    <scope>NUCLEOTIDE SEQUENCE [LARGE SCALE GENOMIC DNA]</scope>
    <source>
        <strain evidence="3">CGMCC 4.7466</strain>
    </source>
</reference>
<accession>A0ABV9T628</accession>
<comment type="caution">
    <text evidence="2">The sequence shown here is derived from an EMBL/GenBank/DDBJ whole genome shotgun (WGS) entry which is preliminary data.</text>
</comment>
<evidence type="ECO:0000259" key="1">
    <source>
        <dbReference type="Pfam" id="PF04965"/>
    </source>
</evidence>
<name>A0ABV9T628_9BACT</name>
<organism evidence="2 3">
    <name type="scientific">Negadavirga shengliensis</name>
    <dbReference type="NCBI Taxonomy" id="1389218"/>
    <lineage>
        <taxon>Bacteria</taxon>
        <taxon>Pseudomonadati</taxon>
        <taxon>Bacteroidota</taxon>
        <taxon>Cytophagia</taxon>
        <taxon>Cytophagales</taxon>
        <taxon>Cyclobacteriaceae</taxon>
        <taxon>Negadavirga</taxon>
    </lineage>
</organism>
<feature type="domain" description="IraD/Gp25-like" evidence="1">
    <location>
        <begin position="30"/>
        <end position="119"/>
    </location>
</feature>
<protein>
    <submittedName>
        <fullName evidence="2">GPW/gp25 family protein</fullName>
    </submittedName>
</protein>
<dbReference type="Proteomes" id="UP001595818">
    <property type="component" value="Unassembled WGS sequence"/>
</dbReference>
<dbReference type="RefSeq" id="WP_377067274.1">
    <property type="nucleotide sequence ID" value="NZ_JBHSJJ010000014.1"/>
</dbReference>
<dbReference type="Pfam" id="PF04965">
    <property type="entry name" value="GPW_gp25"/>
    <property type="match status" value="1"/>
</dbReference>
<evidence type="ECO:0000313" key="2">
    <source>
        <dbReference type="EMBL" id="MFC4873926.1"/>
    </source>
</evidence>
<sequence length="136" mass="15475">MDEEQSFLGTGWSFPPTFDPAQKGVVMVSGIEDICQSLTILFDTALGERVMQPKYGSNLDSMVMEPINNATLTYIDDIVRTAIIYHEPRIKLIRLEVSDENQLEGVLKISVIFEVRSTNTRFNFVYPFYIQEGTDI</sequence>